<dbReference type="InterPro" id="IPR005467">
    <property type="entry name" value="His_kinase_dom"/>
</dbReference>
<evidence type="ECO:0000256" key="2">
    <source>
        <dbReference type="ARBA" id="ARBA00004236"/>
    </source>
</evidence>
<dbReference type="Gene3D" id="3.30.565.10">
    <property type="entry name" value="Histidine kinase-like ATPase, C-terminal domain"/>
    <property type="match status" value="1"/>
</dbReference>
<evidence type="ECO:0000256" key="6">
    <source>
        <dbReference type="ARBA" id="ARBA00022692"/>
    </source>
</evidence>
<dbReference type="CDD" id="cd06225">
    <property type="entry name" value="HAMP"/>
    <property type="match status" value="1"/>
</dbReference>
<dbReference type="Pfam" id="PF00512">
    <property type="entry name" value="HisKA"/>
    <property type="match status" value="1"/>
</dbReference>
<gene>
    <name evidence="14" type="ORF">Sgleb_13100</name>
</gene>
<dbReference type="InterPro" id="IPR003661">
    <property type="entry name" value="HisK_dim/P_dom"/>
</dbReference>
<dbReference type="GO" id="GO:0000155">
    <property type="term" value="F:phosphorelay sensor kinase activity"/>
    <property type="evidence" value="ECO:0007669"/>
    <property type="project" value="InterPro"/>
</dbReference>
<sequence>MGRSLVRWWTGRSLRLRLTAAAGLVIALGLTGAAVLLAAWLHAGLIRQLDQTAVQRAQVVASALTPGRPSGPLPGSEDGETAIQVVDNAGSVRASSANLEGERRLFSFTPSGLGEPRAHTVHGLPLGQEGTWRTVALTAGRGHGTLTVYVAVPTANVDRSLARLTTGLAVGVPVAVTLLTTVGWLLLGRALRPVDLLRAQAAEITASDPSRRLDVPPAHDELGRLARTLNDLLGRLDAAARQQRQFVADAAHELRSPISSLRAQLDVAIRHSRSTRWAALAPELSAETRRLSRLVDNLVQLARLDAHPTYRHDTLDLDDIVFTEVRRARPEAPHMTIDQSTVGAARVRGDADALARAVRNLLDNAARHARGRIDIRLRVRDGVAEMTVADDGPGIPAPDRDRVFDRFTRLDTARTRDAGGSGLGLAIVHDVITAHGGTVHIEDNSPGARLVVHIPVAD</sequence>
<keyword evidence="8 11" id="KW-1133">Transmembrane helix</keyword>
<evidence type="ECO:0000313" key="15">
    <source>
        <dbReference type="Proteomes" id="UP000430079"/>
    </source>
</evidence>
<keyword evidence="10 11" id="KW-0472">Membrane</keyword>
<dbReference type="PANTHER" id="PTHR45436">
    <property type="entry name" value="SENSOR HISTIDINE KINASE YKOH"/>
    <property type="match status" value="1"/>
</dbReference>
<comment type="subcellular location">
    <subcellularLocation>
        <location evidence="2">Cell membrane</location>
    </subcellularLocation>
</comment>
<evidence type="ECO:0000256" key="4">
    <source>
        <dbReference type="ARBA" id="ARBA00022553"/>
    </source>
</evidence>
<evidence type="ECO:0000256" key="7">
    <source>
        <dbReference type="ARBA" id="ARBA00022777"/>
    </source>
</evidence>
<dbReference type="InterPro" id="IPR036097">
    <property type="entry name" value="HisK_dim/P_sf"/>
</dbReference>
<dbReference type="SUPFAM" id="SSF47384">
    <property type="entry name" value="Homodimeric domain of signal transducing histidine kinase"/>
    <property type="match status" value="1"/>
</dbReference>
<proteinExistence type="predicted"/>
<evidence type="ECO:0000256" key="10">
    <source>
        <dbReference type="ARBA" id="ARBA00023136"/>
    </source>
</evidence>
<feature type="transmembrane region" description="Helical" evidence="11">
    <location>
        <begin position="168"/>
        <end position="187"/>
    </location>
</feature>
<keyword evidence="6 11" id="KW-0812">Transmembrane</keyword>
<dbReference type="PROSITE" id="PS50885">
    <property type="entry name" value="HAMP"/>
    <property type="match status" value="1"/>
</dbReference>
<dbReference type="CDD" id="cd00082">
    <property type="entry name" value="HisKA"/>
    <property type="match status" value="1"/>
</dbReference>
<dbReference type="PRINTS" id="PR00344">
    <property type="entry name" value="BCTRLSENSOR"/>
</dbReference>
<dbReference type="InterPro" id="IPR003594">
    <property type="entry name" value="HATPase_dom"/>
</dbReference>
<accession>A0A640SP50</accession>
<dbReference type="InterPro" id="IPR003660">
    <property type="entry name" value="HAMP_dom"/>
</dbReference>
<comment type="caution">
    <text evidence="14">The sequence shown here is derived from an EMBL/GenBank/DDBJ whole genome shotgun (WGS) entry which is preliminary data.</text>
</comment>
<feature type="domain" description="Histidine kinase" evidence="12">
    <location>
        <begin position="249"/>
        <end position="458"/>
    </location>
</feature>
<dbReference type="SMART" id="SM00304">
    <property type="entry name" value="HAMP"/>
    <property type="match status" value="1"/>
</dbReference>
<dbReference type="RefSeq" id="WP_190143617.1">
    <property type="nucleotide sequence ID" value="NZ_BLIO01000001.1"/>
</dbReference>
<keyword evidence="4" id="KW-0597">Phosphoprotein</keyword>
<evidence type="ECO:0000256" key="9">
    <source>
        <dbReference type="ARBA" id="ARBA00023012"/>
    </source>
</evidence>
<dbReference type="CDD" id="cd00075">
    <property type="entry name" value="HATPase"/>
    <property type="match status" value="1"/>
</dbReference>
<evidence type="ECO:0000256" key="11">
    <source>
        <dbReference type="SAM" id="Phobius"/>
    </source>
</evidence>
<dbReference type="EC" id="2.7.13.3" evidence="3"/>
<evidence type="ECO:0000256" key="5">
    <source>
        <dbReference type="ARBA" id="ARBA00022679"/>
    </source>
</evidence>
<dbReference type="PANTHER" id="PTHR45436:SF5">
    <property type="entry name" value="SENSOR HISTIDINE KINASE TRCS"/>
    <property type="match status" value="1"/>
</dbReference>
<dbReference type="SMART" id="SM00387">
    <property type="entry name" value="HATPase_c"/>
    <property type="match status" value="1"/>
</dbReference>
<keyword evidence="9" id="KW-0902">Two-component regulatory system</keyword>
<dbReference type="PROSITE" id="PS50109">
    <property type="entry name" value="HIS_KIN"/>
    <property type="match status" value="1"/>
</dbReference>
<protein>
    <recommendedName>
        <fullName evidence="3">histidine kinase</fullName>
        <ecNumber evidence="3">2.7.13.3</ecNumber>
    </recommendedName>
</protein>
<comment type="catalytic activity">
    <reaction evidence="1">
        <text>ATP + protein L-histidine = ADP + protein N-phospho-L-histidine.</text>
        <dbReference type="EC" id="2.7.13.3"/>
    </reaction>
</comment>
<dbReference type="Gene3D" id="1.10.287.130">
    <property type="match status" value="1"/>
</dbReference>
<reference evidence="14 15" key="1">
    <citation type="submission" date="2019-12" db="EMBL/GenBank/DDBJ databases">
        <title>Whole genome shotgun sequence of Streptomyces hygroscopicus subsp. glebosus NBRC 13786.</title>
        <authorList>
            <person name="Ichikawa N."/>
            <person name="Kimura A."/>
            <person name="Kitahashi Y."/>
            <person name="Komaki H."/>
            <person name="Tamura T."/>
        </authorList>
    </citation>
    <scope>NUCLEOTIDE SEQUENCE [LARGE SCALE GENOMIC DNA]</scope>
    <source>
        <strain evidence="14 15">NBRC 13786</strain>
    </source>
</reference>
<dbReference type="EMBL" id="BLIO01000001">
    <property type="protein sequence ID" value="GFE13263.1"/>
    <property type="molecule type" value="Genomic_DNA"/>
</dbReference>
<keyword evidence="15" id="KW-1185">Reference proteome</keyword>
<dbReference type="SUPFAM" id="SSF55874">
    <property type="entry name" value="ATPase domain of HSP90 chaperone/DNA topoisomerase II/histidine kinase"/>
    <property type="match status" value="1"/>
</dbReference>
<feature type="domain" description="HAMP" evidence="13">
    <location>
        <begin position="188"/>
        <end position="241"/>
    </location>
</feature>
<dbReference type="Pfam" id="PF00672">
    <property type="entry name" value="HAMP"/>
    <property type="match status" value="1"/>
</dbReference>
<dbReference type="InterPro" id="IPR050428">
    <property type="entry name" value="TCS_sensor_his_kinase"/>
</dbReference>
<evidence type="ECO:0000256" key="1">
    <source>
        <dbReference type="ARBA" id="ARBA00000085"/>
    </source>
</evidence>
<dbReference type="SUPFAM" id="SSF158472">
    <property type="entry name" value="HAMP domain-like"/>
    <property type="match status" value="1"/>
</dbReference>
<keyword evidence="7 14" id="KW-0418">Kinase</keyword>
<evidence type="ECO:0000259" key="13">
    <source>
        <dbReference type="PROSITE" id="PS50885"/>
    </source>
</evidence>
<dbReference type="InterPro" id="IPR036890">
    <property type="entry name" value="HATPase_C_sf"/>
</dbReference>
<evidence type="ECO:0000259" key="12">
    <source>
        <dbReference type="PROSITE" id="PS50109"/>
    </source>
</evidence>
<keyword evidence="5" id="KW-0808">Transferase</keyword>
<dbReference type="Pfam" id="PF02518">
    <property type="entry name" value="HATPase_c"/>
    <property type="match status" value="1"/>
</dbReference>
<evidence type="ECO:0000256" key="3">
    <source>
        <dbReference type="ARBA" id="ARBA00012438"/>
    </source>
</evidence>
<dbReference type="GO" id="GO:0005886">
    <property type="term" value="C:plasma membrane"/>
    <property type="evidence" value="ECO:0007669"/>
    <property type="project" value="UniProtKB-SubCell"/>
</dbReference>
<name>A0A640SP50_9ACTN</name>
<dbReference type="SMART" id="SM00388">
    <property type="entry name" value="HisKA"/>
    <property type="match status" value="1"/>
</dbReference>
<evidence type="ECO:0000313" key="14">
    <source>
        <dbReference type="EMBL" id="GFE13263.1"/>
    </source>
</evidence>
<dbReference type="Proteomes" id="UP000430079">
    <property type="component" value="Unassembled WGS sequence"/>
</dbReference>
<dbReference type="InterPro" id="IPR004358">
    <property type="entry name" value="Sig_transdc_His_kin-like_C"/>
</dbReference>
<feature type="transmembrane region" description="Helical" evidence="11">
    <location>
        <begin position="20"/>
        <end position="41"/>
    </location>
</feature>
<organism evidence="14 15">
    <name type="scientific">Streptomyces glebosus</name>
    <dbReference type="NCBI Taxonomy" id="249580"/>
    <lineage>
        <taxon>Bacteria</taxon>
        <taxon>Bacillati</taxon>
        <taxon>Actinomycetota</taxon>
        <taxon>Actinomycetes</taxon>
        <taxon>Kitasatosporales</taxon>
        <taxon>Streptomycetaceae</taxon>
        <taxon>Streptomyces</taxon>
    </lineage>
</organism>
<evidence type="ECO:0000256" key="8">
    <source>
        <dbReference type="ARBA" id="ARBA00022989"/>
    </source>
</evidence>
<dbReference type="AlphaFoldDB" id="A0A640SP50"/>